<evidence type="ECO:0000313" key="3">
    <source>
        <dbReference type="EMBL" id="RZC69992.1"/>
    </source>
</evidence>
<dbReference type="OMA" id="RNEVCPM"/>
<feature type="compositionally biased region" description="Polar residues" evidence="1">
    <location>
        <begin position="249"/>
        <end position="260"/>
    </location>
</feature>
<dbReference type="STRING" id="3469.A0A4Y7KCC1"/>
<evidence type="ECO:0000256" key="1">
    <source>
        <dbReference type="SAM" id="MobiDB-lite"/>
    </source>
</evidence>
<evidence type="ECO:0000313" key="4">
    <source>
        <dbReference type="Proteomes" id="UP000316621"/>
    </source>
</evidence>
<feature type="compositionally biased region" description="Basic and acidic residues" evidence="1">
    <location>
        <begin position="490"/>
        <end position="512"/>
    </location>
</feature>
<protein>
    <recommendedName>
        <fullName evidence="2">C2 NT-type domain-containing protein</fullName>
    </recommendedName>
</protein>
<feature type="compositionally biased region" description="Low complexity" evidence="1">
    <location>
        <begin position="281"/>
        <end position="293"/>
    </location>
</feature>
<dbReference type="InterPro" id="IPR019448">
    <property type="entry name" value="NT-C2"/>
</dbReference>
<feature type="region of interest" description="Disordered" evidence="1">
    <location>
        <begin position="403"/>
        <end position="426"/>
    </location>
</feature>
<feature type="compositionally biased region" description="Low complexity" evidence="1">
    <location>
        <begin position="214"/>
        <end position="233"/>
    </location>
</feature>
<dbReference type="PROSITE" id="PS51840">
    <property type="entry name" value="C2_NT"/>
    <property type="match status" value="1"/>
</dbReference>
<name>A0A4Y7KCC1_PAPSO</name>
<accession>A0A4Y7KCC1</accession>
<organism evidence="3 4">
    <name type="scientific">Papaver somniferum</name>
    <name type="common">Opium poppy</name>
    <dbReference type="NCBI Taxonomy" id="3469"/>
    <lineage>
        <taxon>Eukaryota</taxon>
        <taxon>Viridiplantae</taxon>
        <taxon>Streptophyta</taxon>
        <taxon>Embryophyta</taxon>
        <taxon>Tracheophyta</taxon>
        <taxon>Spermatophyta</taxon>
        <taxon>Magnoliopsida</taxon>
        <taxon>Ranunculales</taxon>
        <taxon>Papaveraceae</taxon>
        <taxon>Papaveroideae</taxon>
        <taxon>Papaver</taxon>
    </lineage>
</organism>
<gene>
    <name evidence="3" type="ORF">C5167_033118</name>
</gene>
<dbReference type="PANTHER" id="PTHR31344:SF15">
    <property type="entry name" value="EEIG1_EHBP1 PROTEIN AMINO-TERMINAL DOMAIN PROTEIN"/>
    <property type="match status" value="1"/>
</dbReference>
<dbReference type="Gramene" id="RZC69992">
    <property type="protein sequence ID" value="RZC69992"/>
    <property type="gene ID" value="C5167_033118"/>
</dbReference>
<feature type="compositionally biased region" description="Polar residues" evidence="1">
    <location>
        <begin position="468"/>
        <end position="488"/>
    </location>
</feature>
<evidence type="ECO:0000259" key="2">
    <source>
        <dbReference type="PROSITE" id="PS51840"/>
    </source>
</evidence>
<keyword evidence="4" id="KW-1185">Reference proteome</keyword>
<sequence length="1053" mass="116256">MVLGLRTKHKKGSSVQVGYQIHIQEIKPWPPSQSLKSVRSVILQWENGDRDSGSINPVVPSVGSGVGDGKIEFNESFRLTVMLSRDASVKGRNAEIYMKNCIEFNLYEPRRDKTVKGQLLGTVVIDLAEYGPISETIIVTAPMNCKRSFKNTVQPVLSIKIQPFEKHISSSSSRESLFREASLDTDAKGSVSALMNGEYAEEAEIASFSDADASSQSSITNSSSAFEATGSSSPQNEENAVESVKDAKGTSSHNPSSSLEQVAVKSGDEPVIAAGKHFNGSSSPSPSIELSSEVRSPDNDQASMSNFHNRNSTSIIRKNVNHSDQSSSSSLANVGVEEEKDNSVPMSPAPEIRDRIVNGRSNIQVRAQPMDENNFENLLPEAAAPDTNHQVVDSHQVIRKKRDENDQRLSADNGHNTTLNEISNGFSPDAIRSSGISTSDIPPFSIRRGLRVGYTPTTTRLRYAKSVRSPSDSPKSNGFVGDSQSTGEVKTLEIPDKAREGTLSFTRDEGKDTTIVPREARTNSSDSIIQQLKHRIKKLQGELRETAAMELSLYSVVAEHGSSVNKVHAPARRLSRLYLHASKNPSQVSRASVAKSIVSGLLLVAKACGNDVPRLTFWLSNSVVLRGIISLTLEDSQLPVSAGPHVETNDVVNGNSNRSSLKWKKSPSMKKENNLGSSDDWEDSCTFTTALEKIETWIFSRIVESIWWQPAPGKSRERRQSSFSTQEQVNFSLDLWKKAFKDARERLCPVRASGHECGCLPLLARLVMEQSVARLDVAMFNAILRESVDEVPMDPVSDPISDLDVLPIPAGKSSFGAGAQLKNATLVTYVYALAFCSLRLQIGNWSRWLSDLFGLDDDDHHHDDDESDFDSREESEKSFRLLNAFSNLMMLPKDMLMDRAIRREVCSTFDAPMIRRILQNFVPDEFCPEPVPNDVFDTLNAECQEVIESEEEFIENFPLNATPTTYQPPSADSLVDIIGEVGKGTQLRRSGLSVVRKAYTSDDELDELDSPLNSIIFENSQSSSAQKWMTTSEYGVQQVSRYQLLREVWKEAD</sequence>
<dbReference type="GO" id="GO:0005643">
    <property type="term" value="C:nuclear pore"/>
    <property type="evidence" value="ECO:0007669"/>
    <property type="project" value="InterPro"/>
</dbReference>
<feature type="region of interest" description="Disordered" evidence="1">
    <location>
        <begin position="214"/>
        <end position="350"/>
    </location>
</feature>
<feature type="compositionally biased region" description="Polar residues" evidence="1">
    <location>
        <begin position="299"/>
        <end position="316"/>
    </location>
</feature>
<feature type="region of interest" description="Disordered" evidence="1">
    <location>
        <begin position="465"/>
        <end position="512"/>
    </location>
</feature>
<dbReference type="Pfam" id="PF10358">
    <property type="entry name" value="NT-C2"/>
    <property type="match status" value="1"/>
</dbReference>
<dbReference type="PANTHER" id="PTHR31344">
    <property type="entry name" value="NUCLEAR PORE COMPLEX PROTEIN NUP205"/>
    <property type="match status" value="1"/>
</dbReference>
<dbReference type="AlphaFoldDB" id="A0A4Y7KCC1"/>
<feature type="domain" description="C2 NT-type" evidence="2">
    <location>
        <begin position="7"/>
        <end position="165"/>
    </location>
</feature>
<feature type="region of interest" description="Disordered" evidence="1">
    <location>
        <begin position="644"/>
        <end position="677"/>
    </location>
</feature>
<reference evidence="3 4" key="1">
    <citation type="journal article" date="2018" name="Science">
        <title>The opium poppy genome and morphinan production.</title>
        <authorList>
            <person name="Guo L."/>
            <person name="Winzer T."/>
            <person name="Yang X."/>
            <person name="Li Y."/>
            <person name="Ning Z."/>
            <person name="He Z."/>
            <person name="Teodor R."/>
            <person name="Lu Y."/>
            <person name="Bowser T.A."/>
            <person name="Graham I.A."/>
            <person name="Ye K."/>
        </authorList>
    </citation>
    <scope>NUCLEOTIDE SEQUENCE [LARGE SCALE GENOMIC DNA]</scope>
    <source>
        <strain evidence="4">cv. HN1</strain>
        <tissue evidence="3">Leaves</tissue>
    </source>
</reference>
<dbReference type="EMBL" id="CM010721">
    <property type="protein sequence ID" value="RZC69992.1"/>
    <property type="molecule type" value="Genomic_DNA"/>
</dbReference>
<feature type="compositionally biased region" description="Polar residues" evidence="1">
    <location>
        <begin position="410"/>
        <end position="426"/>
    </location>
</feature>
<proteinExistence type="predicted"/>
<feature type="compositionally biased region" description="Polar residues" evidence="1">
    <location>
        <begin position="650"/>
        <end position="660"/>
    </location>
</feature>
<dbReference type="InterPro" id="IPR021827">
    <property type="entry name" value="Nup186/Nup192/Nup205"/>
</dbReference>
<dbReference type="Proteomes" id="UP000316621">
    <property type="component" value="Chromosome 7"/>
</dbReference>